<dbReference type="InterPro" id="IPR013783">
    <property type="entry name" value="Ig-like_fold"/>
</dbReference>
<protein>
    <recommendedName>
        <fullName evidence="4">Ig-like domain repeat protein</fullName>
    </recommendedName>
</protein>
<feature type="chain" id="PRO_5024311292" description="Ig-like domain repeat protein" evidence="1">
    <location>
        <begin position="31"/>
        <end position="110"/>
    </location>
</feature>
<keyword evidence="1" id="KW-0732">Signal</keyword>
<feature type="signal peptide" evidence="1">
    <location>
        <begin position="1"/>
        <end position="30"/>
    </location>
</feature>
<evidence type="ECO:0008006" key="4">
    <source>
        <dbReference type="Google" id="ProtNLM"/>
    </source>
</evidence>
<comment type="caution">
    <text evidence="2">The sequence shown here is derived from an EMBL/GenBank/DDBJ whole genome shotgun (WGS) entry which is preliminary data.</text>
</comment>
<dbReference type="RefSeq" id="WP_139666066.1">
    <property type="nucleotide sequence ID" value="NZ_VDLY02000002.1"/>
</dbReference>
<dbReference type="EMBL" id="VDLY02000002">
    <property type="protein sequence ID" value="KAB8169770.1"/>
    <property type="molecule type" value="Genomic_DNA"/>
</dbReference>
<evidence type="ECO:0000313" key="3">
    <source>
        <dbReference type="Proteomes" id="UP000314251"/>
    </source>
</evidence>
<dbReference type="GO" id="GO:0005975">
    <property type="term" value="P:carbohydrate metabolic process"/>
    <property type="evidence" value="ECO:0007669"/>
    <property type="project" value="UniProtKB-ARBA"/>
</dbReference>
<gene>
    <name evidence="2" type="ORF">FH607_003315</name>
</gene>
<sequence length="110" mass="10896">MRRSRFPLATLAAVALAAGLAFGGAAAAHAVESPAAASSAVAPVDVTFSLLVPNAPVTFTVDGNVVGTGTTDATGQVSFSYLPEGLAPGYYRLVATTSHGISSSIGFGVR</sequence>
<proteinExistence type="predicted"/>
<organism evidence="2 3">
    <name type="scientific">Streptomyces mimosae</name>
    <dbReference type="NCBI Taxonomy" id="2586635"/>
    <lineage>
        <taxon>Bacteria</taxon>
        <taxon>Bacillati</taxon>
        <taxon>Actinomycetota</taxon>
        <taxon>Actinomycetes</taxon>
        <taxon>Kitasatosporales</taxon>
        <taxon>Streptomycetaceae</taxon>
        <taxon>Streptomyces</taxon>
    </lineage>
</organism>
<evidence type="ECO:0000313" key="2">
    <source>
        <dbReference type="EMBL" id="KAB8169770.1"/>
    </source>
</evidence>
<dbReference type="AlphaFoldDB" id="A0A5N6APE0"/>
<dbReference type="Proteomes" id="UP000314251">
    <property type="component" value="Unassembled WGS sequence"/>
</dbReference>
<dbReference type="SUPFAM" id="SSF117074">
    <property type="entry name" value="Hypothetical protein PA1324"/>
    <property type="match status" value="1"/>
</dbReference>
<evidence type="ECO:0000256" key="1">
    <source>
        <dbReference type="SAM" id="SignalP"/>
    </source>
</evidence>
<accession>A0A5N6APE0</accession>
<dbReference type="Gene3D" id="2.60.40.10">
    <property type="entry name" value="Immunoglobulins"/>
    <property type="match status" value="1"/>
</dbReference>
<reference evidence="2" key="1">
    <citation type="submission" date="2019-10" db="EMBL/GenBank/DDBJ databases">
        <title>Nonomuraea sp. nov., isolated from Phyllanthus amarus.</title>
        <authorList>
            <person name="Klykleung N."/>
            <person name="Tanasupawat S."/>
        </authorList>
    </citation>
    <scope>NUCLEOTIDE SEQUENCE [LARGE SCALE GENOMIC DNA]</scope>
    <source>
        <strain evidence="2">3MP-10</strain>
    </source>
</reference>
<name>A0A5N6APE0_9ACTN</name>
<keyword evidence="3" id="KW-1185">Reference proteome</keyword>